<dbReference type="InterPro" id="IPR037103">
    <property type="entry name" value="Tubulin/FtsZ-like_C"/>
</dbReference>
<dbReference type="OrthoDB" id="6165729at2"/>
<dbReference type="PANTHER" id="PTHR34784:SF1">
    <property type="entry name" value="50S RIBOSOMAL PROTEIN L34"/>
    <property type="match status" value="1"/>
</dbReference>
<dbReference type="AlphaFoldDB" id="A0A1W2ER76"/>
<protein>
    <recommendedName>
        <fullName evidence="5">Lin0512 family protein</fullName>
    </recommendedName>
</protein>
<proteinExistence type="predicted"/>
<keyword evidence="1" id="KW-0547">Nucleotide-binding</keyword>
<dbReference type="RefSeq" id="WP_084578120.1">
    <property type="nucleotide sequence ID" value="NZ_CP155572.1"/>
</dbReference>
<dbReference type="GO" id="GO:0005525">
    <property type="term" value="F:GTP binding"/>
    <property type="evidence" value="ECO:0007669"/>
    <property type="project" value="UniProtKB-KW"/>
</dbReference>
<sequence>MVERKRFIVEIGMGADLHGGDVTKAAQRAVKDAMSRSCLCGLFDIAEIRDPNQMHVEVRLGCPQPEKVQIDKIKEVVPFGSVTVEAVLGGIDVKGLHLPALGDGDTIVVAVAALTVYVEMPQTV</sequence>
<gene>
    <name evidence="3" type="ORF">SAMN04488500_12828</name>
</gene>
<dbReference type="Proteomes" id="UP000192738">
    <property type="component" value="Unassembled WGS sequence"/>
</dbReference>
<reference evidence="3 4" key="1">
    <citation type="submission" date="2017-04" db="EMBL/GenBank/DDBJ databases">
        <authorList>
            <person name="Afonso C.L."/>
            <person name="Miller P.J."/>
            <person name="Scott M.A."/>
            <person name="Spackman E."/>
            <person name="Goraichik I."/>
            <person name="Dimitrov K.M."/>
            <person name="Suarez D.L."/>
            <person name="Swayne D.E."/>
        </authorList>
    </citation>
    <scope>NUCLEOTIDE SEQUENCE [LARGE SCALE GENOMIC DNA]</scope>
    <source>
        <strain evidence="3 4">DSM 5090</strain>
    </source>
</reference>
<evidence type="ECO:0000256" key="1">
    <source>
        <dbReference type="ARBA" id="ARBA00022741"/>
    </source>
</evidence>
<dbReference type="InterPro" id="IPR011719">
    <property type="entry name" value="CHP02058"/>
</dbReference>
<keyword evidence="2" id="KW-0342">GTP-binding</keyword>
<dbReference type="STRING" id="112901.SAMN04488500_12828"/>
<accession>A0A1W2ER76</accession>
<dbReference type="PANTHER" id="PTHR34784">
    <property type="entry name" value="50S RIBOSOMAL PROTEIN L34"/>
    <property type="match status" value="1"/>
</dbReference>
<keyword evidence="4" id="KW-1185">Reference proteome</keyword>
<dbReference type="NCBIfam" id="TIGR02058">
    <property type="entry name" value="lin0512_fam"/>
    <property type="match status" value="1"/>
</dbReference>
<dbReference type="Gene3D" id="3.30.1330.20">
    <property type="entry name" value="Tubulin/FtsZ, C-terminal domain"/>
    <property type="match status" value="1"/>
</dbReference>
<evidence type="ECO:0000313" key="4">
    <source>
        <dbReference type="Proteomes" id="UP000192738"/>
    </source>
</evidence>
<evidence type="ECO:0008006" key="5">
    <source>
        <dbReference type="Google" id="ProtNLM"/>
    </source>
</evidence>
<dbReference type="EMBL" id="FWXI01000028">
    <property type="protein sequence ID" value="SMD12165.1"/>
    <property type="molecule type" value="Genomic_DNA"/>
</dbReference>
<organism evidence="3 4">
    <name type="scientific">Sporomusa malonica</name>
    <dbReference type="NCBI Taxonomy" id="112901"/>
    <lineage>
        <taxon>Bacteria</taxon>
        <taxon>Bacillati</taxon>
        <taxon>Bacillota</taxon>
        <taxon>Negativicutes</taxon>
        <taxon>Selenomonadales</taxon>
        <taxon>Sporomusaceae</taxon>
        <taxon>Sporomusa</taxon>
    </lineage>
</organism>
<evidence type="ECO:0000313" key="3">
    <source>
        <dbReference type="EMBL" id="SMD12165.1"/>
    </source>
</evidence>
<name>A0A1W2ER76_9FIRM</name>
<dbReference type="Pfam" id="PF09585">
    <property type="entry name" value="Lin0512_fam"/>
    <property type="match status" value="1"/>
</dbReference>
<evidence type="ECO:0000256" key="2">
    <source>
        <dbReference type="ARBA" id="ARBA00023134"/>
    </source>
</evidence>